<dbReference type="STRING" id="1291052.FC18_GL002270"/>
<evidence type="ECO:0000313" key="2">
    <source>
        <dbReference type="EMBL" id="KRM54852.1"/>
    </source>
</evidence>
<keyword evidence="3" id="KW-1185">Reference proteome</keyword>
<sequence length="558" mass="63750">MFEAYFFDKHADTVFRLFKLLKSLNGAPFTINKLSKQLEMSYQQTYNAYQDVMVDLRQIQTENAHQQTQAVQTGVMNSALEAAPDADLVVTELSSVAPDYLAAKTDAAAEPATEMSFIDVAQNIHVDNYRFYLLNHSITFRFFDQVFQNDGIDAAAFCRENGISMSTLRRRIEPFRNFLQNNRIQIDPGTWELHGGELVIRHLLVFFYDEGYRGAGWPFHCIDHDQILQQFSVINAPANQTLGIEHLSVITKRNMLTLGVQMLRIKQGHYFAMNPRLQLLLRNFGDLADLVFTETYLPDCDERTRHAERNFYYCSRIGQIVMSTEDTPTSRQLREYLHSFSNPVDSFVTALFANLTTGLDHPEELHLRADKVLLTNLYKVAFLYYIMDGTFVKPSDFADTTDLFASAHELIDQIDTFIAQIPKADETHLFSRYQPDLVKSIFTVLIPDLADFHTAPRLNVKLEMEAQSFITKDMLNFLKDSSVIRIMNSDTQEVPDLIITSVPNITGMYDNMNGHDSVDSGVPTFYWGSDNHDQDLYNLLKQLTMKAHAKAAAAPPQF</sequence>
<dbReference type="InterPro" id="IPR007737">
    <property type="entry name" value="Mga_HTH"/>
</dbReference>
<dbReference type="InterPro" id="IPR036388">
    <property type="entry name" value="WH-like_DNA-bd_sf"/>
</dbReference>
<dbReference type="AlphaFoldDB" id="A0A0R1ZNX6"/>
<dbReference type="Proteomes" id="UP000051679">
    <property type="component" value="Unassembled WGS sequence"/>
</dbReference>
<gene>
    <name evidence="2" type="ORF">FC18_GL002270</name>
</gene>
<dbReference type="RefSeq" id="WP_056976128.1">
    <property type="nucleotide sequence ID" value="NZ_AYYO01000044.1"/>
</dbReference>
<name>A0A0R1ZNX6_9LACO</name>
<comment type="caution">
    <text evidence="2">The sequence shown here is derived from an EMBL/GenBank/DDBJ whole genome shotgun (WGS) entry which is preliminary data.</text>
</comment>
<protein>
    <recommendedName>
        <fullName evidence="1">Mga helix-turn-helix domain-containing protein</fullName>
    </recommendedName>
</protein>
<reference evidence="2 3" key="1">
    <citation type="journal article" date="2015" name="Genome Announc.">
        <title>Expanding the biotechnology potential of lactobacilli through comparative genomics of 213 strains and associated genera.</title>
        <authorList>
            <person name="Sun Z."/>
            <person name="Harris H.M."/>
            <person name="McCann A."/>
            <person name="Guo C."/>
            <person name="Argimon S."/>
            <person name="Zhang W."/>
            <person name="Yang X."/>
            <person name="Jeffery I.B."/>
            <person name="Cooney J.C."/>
            <person name="Kagawa T.F."/>
            <person name="Liu W."/>
            <person name="Song Y."/>
            <person name="Salvetti E."/>
            <person name="Wrobel A."/>
            <person name="Rasinkangas P."/>
            <person name="Parkhill J."/>
            <person name="Rea M.C."/>
            <person name="O'Sullivan O."/>
            <person name="Ritari J."/>
            <person name="Douillard F.P."/>
            <person name="Paul Ross R."/>
            <person name="Yang R."/>
            <person name="Briner A.E."/>
            <person name="Felis G.E."/>
            <person name="de Vos W.M."/>
            <person name="Barrangou R."/>
            <person name="Klaenhammer T.R."/>
            <person name="Caufield P.W."/>
            <person name="Cui Y."/>
            <person name="Zhang H."/>
            <person name="O'Toole P.W."/>
        </authorList>
    </citation>
    <scope>NUCLEOTIDE SEQUENCE [LARGE SCALE GENOMIC DNA]</scope>
    <source>
        <strain evidence="2 3">DSM 20505</strain>
    </source>
</reference>
<accession>A0A0R1ZNX6</accession>
<dbReference type="Gene3D" id="1.10.10.10">
    <property type="entry name" value="Winged helix-like DNA-binding domain superfamily/Winged helix DNA-binding domain"/>
    <property type="match status" value="1"/>
</dbReference>
<dbReference type="OrthoDB" id="2309439at2"/>
<dbReference type="PATRIC" id="fig|1291052.5.peg.2338"/>
<proteinExistence type="predicted"/>
<organism evidence="2 3">
    <name type="scientific">Lacticaseibacillus sharpeae JCM 1186 = DSM 20505</name>
    <dbReference type="NCBI Taxonomy" id="1291052"/>
    <lineage>
        <taxon>Bacteria</taxon>
        <taxon>Bacillati</taxon>
        <taxon>Bacillota</taxon>
        <taxon>Bacilli</taxon>
        <taxon>Lactobacillales</taxon>
        <taxon>Lactobacillaceae</taxon>
        <taxon>Lacticaseibacillus</taxon>
    </lineage>
</organism>
<evidence type="ECO:0000313" key="3">
    <source>
        <dbReference type="Proteomes" id="UP000051679"/>
    </source>
</evidence>
<dbReference type="EMBL" id="AYYO01000044">
    <property type="protein sequence ID" value="KRM54852.1"/>
    <property type="molecule type" value="Genomic_DNA"/>
</dbReference>
<evidence type="ECO:0000259" key="1">
    <source>
        <dbReference type="Pfam" id="PF05043"/>
    </source>
</evidence>
<feature type="domain" description="Mga helix-turn-helix" evidence="1">
    <location>
        <begin position="123"/>
        <end position="208"/>
    </location>
</feature>
<dbReference type="Pfam" id="PF05043">
    <property type="entry name" value="Mga"/>
    <property type="match status" value="1"/>
</dbReference>